<protein>
    <submittedName>
        <fullName evidence="2">Uncharacterized protein</fullName>
    </submittedName>
</protein>
<comment type="caution">
    <text evidence="2">The sequence shown here is derived from an EMBL/GenBank/DDBJ whole genome shotgun (WGS) entry which is preliminary data.</text>
</comment>
<proteinExistence type="predicted"/>
<sequence length="62" mass="6614">MKKKLIAGASAALLLASFASAADASSRYSQRGEAGYELGCAIMWMFGYGACAELPNYPEKFK</sequence>
<evidence type="ECO:0000256" key="1">
    <source>
        <dbReference type="SAM" id="SignalP"/>
    </source>
</evidence>
<feature type="signal peptide" evidence="1">
    <location>
        <begin position="1"/>
        <end position="21"/>
    </location>
</feature>
<keyword evidence="1" id="KW-0732">Signal</keyword>
<reference evidence="2 3" key="1">
    <citation type="submission" date="2020-08" db="EMBL/GenBank/DDBJ databases">
        <title>A Genomic Blueprint of the Chicken Gut Microbiome.</title>
        <authorList>
            <person name="Gilroy R."/>
            <person name="Ravi A."/>
            <person name="Getino M."/>
            <person name="Pursley I."/>
            <person name="Horton D.L."/>
            <person name="Alikhan N.-F."/>
            <person name="Baker D."/>
            <person name="Gharbi K."/>
            <person name="Hall N."/>
            <person name="Watson M."/>
            <person name="Adriaenssens E.M."/>
            <person name="Foster-Nyarko E."/>
            <person name="Jarju S."/>
            <person name="Secka A."/>
            <person name="Antonio M."/>
            <person name="Oren A."/>
            <person name="Chaudhuri R."/>
            <person name="La Ragione R.M."/>
            <person name="Hildebrand F."/>
            <person name="Pallen M.J."/>
        </authorList>
    </citation>
    <scope>NUCLEOTIDE SEQUENCE [LARGE SCALE GENOMIC DNA]</scope>
    <source>
        <strain evidence="2 3">Sa3CVA3</strain>
    </source>
</reference>
<dbReference type="EMBL" id="JACSQU010000001">
    <property type="protein sequence ID" value="MBD7940385.1"/>
    <property type="molecule type" value="Genomic_DNA"/>
</dbReference>
<gene>
    <name evidence="2" type="ORF">H9656_03190</name>
</gene>
<evidence type="ECO:0000313" key="2">
    <source>
        <dbReference type="EMBL" id="MBD7940385.1"/>
    </source>
</evidence>
<dbReference type="RefSeq" id="WP_191742814.1">
    <property type="nucleotide sequence ID" value="NZ_JACSQU010000001.1"/>
</dbReference>
<organism evidence="2 3">
    <name type="scientific">Brevundimonas guildfordensis</name>
    <dbReference type="NCBI Taxonomy" id="2762241"/>
    <lineage>
        <taxon>Bacteria</taxon>
        <taxon>Pseudomonadati</taxon>
        <taxon>Pseudomonadota</taxon>
        <taxon>Alphaproteobacteria</taxon>
        <taxon>Caulobacterales</taxon>
        <taxon>Caulobacteraceae</taxon>
        <taxon>Brevundimonas</taxon>
    </lineage>
</organism>
<keyword evidence="3" id="KW-1185">Reference proteome</keyword>
<evidence type="ECO:0000313" key="3">
    <source>
        <dbReference type="Proteomes" id="UP000638918"/>
    </source>
</evidence>
<accession>A0ABR8QXY2</accession>
<dbReference type="Proteomes" id="UP000638918">
    <property type="component" value="Unassembled WGS sequence"/>
</dbReference>
<name>A0ABR8QXY2_9CAUL</name>
<feature type="chain" id="PRO_5045126630" evidence="1">
    <location>
        <begin position="22"/>
        <end position="62"/>
    </location>
</feature>